<feature type="signal peptide" evidence="8">
    <location>
        <begin position="1"/>
        <end position="19"/>
    </location>
</feature>
<dbReference type="Gene3D" id="2.40.70.10">
    <property type="entry name" value="Acid Proteases"/>
    <property type="match status" value="2"/>
</dbReference>
<keyword evidence="4 6" id="KW-0378">Hydrolase</keyword>
<dbReference type="PROSITE" id="PS00141">
    <property type="entry name" value="ASP_PROTEASE"/>
    <property type="match status" value="1"/>
</dbReference>
<feature type="region of interest" description="Disordered" evidence="7">
    <location>
        <begin position="69"/>
        <end position="139"/>
    </location>
</feature>
<evidence type="ECO:0000256" key="6">
    <source>
        <dbReference type="RuleBase" id="RU000454"/>
    </source>
</evidence>
<dbReference type="GO" id="GO:0004190">
    <property type="term" value="F:aspartic-type endopeptidase activity"/>
    <property type="evidence" value="ECO:0007669"/>
    <property type="project" value="UniProtKB-KW"/>
</dbReference>
<sequence length="456" mass="48226">MHGILQLALTALSATVALAAPASSNGLNKRSFQAQTNGRGLAKNPLDEIKLTHRKYGWDIIIINPEAESSSTVTLEPPSPFTSSSYGAQGTAASSSASPTQSPSSAVGYGNATKVAGAAAPTGTGSEDGSVDANPEENEQEYLSPVTVGGQKLNLNFDTGSADLWVFSNELSEQQIGQHTVYDESKSSSWQLLEGATWNITYGDGSGASGIVGYDTVDVGGSTVDKQAIELATKISAQFESDKNMDGLLGLAFTAINTVEPTRQKTFFENLIPDLSEPLFTADLEEIGGKGTYEFGKIDDTKHSGEIHYVDVDASYGFWEFKVPGFEIGGQKVPCTTCSTAIADTGTSLVYLDQDIVDQYFSNVKSAQFSSSYGTVIYDCSETLPDLGIQIGDYTATIKGKEMEYAEVESGTCMAGLQSGPGNLQILGDVLLKQFFAVFDGKEGAPRFGIAEKGGY</sequence>
<keyword evidence="3 6" id="KW-0064">Aspartyl protease</keyword>
<dbReference type="InterPro" id="IPR001969">
    <property type="entry name" value="Aspartic_peptidase_AS"/>
</dbReference>
<dbReference type="RefSeq" id="XP_033663658.1">
    <property type="nucleotide sequence ID" value="XM_033808379.1"/>
</dbReference>
<dbReference type="EMBL" id="ML993612">
    <property type="protein sequence ID" value="KAF2162769.1"/>
    <property type="molecule type" value="Genomic_DNA"/>
</dbReference>
<dbReference type="Pfam" id="PF00026">
    <property type="entry name" value="Asp"/>
    <property type="match status" value="1"/>
</dbReference>
<protein>
    <recommendedName>
        <fullName evidence="9">Peptidase A1 domain-containing protein</fullName>
    </recommendedName>
</protein>
<dbReference type="PRINTS" id="PR00792">
    <property type="entry name" value="PEPSIN"/>
</dbReference>
<proteinExistence type="inferred from homology"/>
<evidence type="ECO:0000256" key="4">
    <source>
        <dbReference type="ARBA" id="ARBA00022801"/>
    </source>
</evidence>
<gene>
    <name evidence="10" type="ORF">M409DRAFT_27008</name>
</gene>
<feature type="compositionally biased region" description="Low complexity" evidence="7">
    <location>
        <begin position="83"/>
        <end position="106"/>
    </location>
</feature>
<keyword evidence="11" id="KW-1185">Reference proteome</keyword>
<name>A0A6A6CAU7_ZASCE</name>
<dbReference type="GeneID" id="54561651"/>
<dbReference type="PANTHER" id="PTHR47966">
    <property type="entry name" value="BETA-SITE APP-CLEAVING ENZYME, ISOFORM A-RELATED"/>
    <property type="match status" value="1"/>
</dbReference>
<evidence type="ECO:0000259" key="9">
    <source>
        <dbReference type="PROSITE" id="PS51767"/>
    </source>
</evidence>
<evidence type="ECO:0000256" key="1">
    <source>
        <dbReference type="ARBA" id="ARBA00007447"/>
    </source>
</evidence>
<evidence type="ECO:0000256" key="2">
    <source>
        <dbReference type="ARBA" id="ARBA00022670"/>
    </source>
</evidence>
<feature type="chain" id="PRO_5025384883" description="Peptidase A1 domain-containing protein" evidence="8">
    <location>
        <begin position="20"/>
        <end position="456"/>
    </location>
</feature>
<evidence type="ECO:0000313" key="11">
    <source>
        <dbReference type="Proteomes" id="UP000799537"/>
    </source>
</evidence>
<evidence type="ECO:0000256" key="3">
    <source>
        <dbReference type="ARBA" id="ARBA00022750"/>
    </source>
</evidence>
<dbReference type="InterPro" id="IPR001461">
    <property type="entry name" value="Aspartic_peptidase_A1"/>
</dbReference>
<comment type="similarity">
    <text evidence="1 6">Belongs to the peptidase A1 family.</text>
</comment>
<evidence type="ECO:0000256" key="5">
    <source>
        <dbReference type="PIRSR" id="PIRSR601461-1"/>
    </source>
</evidence>
<evidence type="ECO:0000256" key="7">
    <source>
        <dbReference type="SAM" id="MobiDB-lite"/>
    </source>
</evidence>
<dbReference type="InterPro" id="IPR021109">
    <property type="entry name" value="Peptidase_aspartic_dom_sf"/>
</dbReference>
<dbReference type="FunFam" id="2.40.70.10:FF:000026">
    <property type="entry name" value="Endothiapepsin"/>
    <property type="match status" value="1"/>
</dbReference>
<dbReference type="CDD" id="cd06097">
    <property type="entry name" value="Aspergillopepsin_like"/>
    <property type="match status" value="1"/>
</dbReference>
<dbReference type="PANTHER" id="PTHR47966:SF1">
    <property type="entry name" value="ASPARTYL PROTEINASE"/>
    <property type="match status" value="1"/>
</dbReference>
<evidence type="ECO:0000313" key="10">
    <source>
        <dbReference type="EMBL" id="KAF2162769.1"/>
    </source>
</evidence>
<dbReference type="OrthoDB" id="2747330at2759"/>
<dbReference type="PROSITE" id="PS51767">
    <property type="entry name" value="PEPTIDASE_A1"/>
    <property type="match status" value="1"/>
</dbReference>
<reference evidence="10" key="1">
    <citation type="journal article" date="2020" name="Stud. Mycol.">
        <title>101 Dothideomycetes genomes: a test case for predicting lifestyles and emergence of pathogens.</title>
        <authorList>
            <person name="Haridas S."/>
            <person name="Albert R."/>
            <person name="Binder M."/>
            <person name="Bloem J."/>
            <person name="Labutti K."/>
            <person name="Salamov A."/>
            <person name="Andreopoulos B."/>
            <person name="Baker S."/>
            <person name="Barry K."/>
            <person name="Bills G."/>
            <person name="Bluhm B."/>
            <person name="Cannon C."/>
            <person name="Castanera R."/>
            <person name="Culley D."/>
            <person name="Daum C."/>
            <person name="Ezra D."/>
            <person name="Gonzalez J."/>
            <person name="Henrissat B."/>
            <person name="Kuo A."/>
            <person name="Liang C."/>
            <person name="Lipzen A."/>
            <person name="Lutzoni F."/>
            <person name="Magnuson J."/>
            <person name="Mondo S."/>
            <person name="Nolan M."/>
            <person name="Ohm R."/>
            <person name="Pangilinan J."/>
            <person name="Park H.-J."/>
            <person name="Ramirez L."/>
            <person name="Alfaro M."/>
            <person name="Sun H."/>
            <person name="Tritt A."/>
            <person name="Yoshinaga Y."/>
            <person name="Zwiers L.-H."/>
            <person name="Turgeon B."/>
            <person name="Goodwin S."/>
            <person name="Spatafora J."/>
            <person name="Crous P."/>
            <person name="Grigoriev I."/>
        </authorList>
    </citation>
    <scope>NUCLEOTIDE SEQUENCE</scope>
    <source>
        <strain evidence="10">ATCC 36951</strain>
    </source>
</reference>
<evidence type="ECO:0000256" key="8">
    <source>
        <dbReference type="SAM" id="SignalP"/>
    </source>
</evidence>
<dbReference type="AlphaFoldDB" id="A0A6A6CAU7"/>
<dbReference type="GO" id="GO:0006508">
    <property type="term" value="P:proteolysis"/>
    <property type="evidence" value="ECO:0007669"/>
    <property type="project" value="UniProtKB-KW"/>
</dbReference>
<feature type="domain" description="Peptidase A1" evidence="9">
    <location>
        <begin position="142"/>
        <end position="451"/>
    </location>
</feature>
<accession>A0A6A6CAU7</accession>
<feature type="active site" evidence="5">
    <location>
        <position position="344"/>
    </location>
</feature>
<dbReference type="SUPFAM" id="SSF50630">
    <property type="entry name" value="Acid proteases"/>
    <property type="match status" value="1"/>
</dbReference>
<dbReference type="InterPro" id="IPR034163">
    <property type="entry name" value="Aspergillopepsin-like_cat_dom"/>
</dbReference>
<dbReference type="InterPro" id="IPR033121">
    <property type="entry name" value="PEPTIDASE_A1"/>
</dbReference>
<organism evidence="10 11">
    <name type="scientific">Zasmidium cellare ATCC 36951</name>
    <dbReference type="NCBI Taxonomy" id="1080233"/>
    <lineage>
        <taxon>Eukaryota</taxon>
        <taxon>Fungi</taxon>
        <taxon>Dikarya</taxon>
        <taxon>Ascomycota</taxon>
        <taxon>Pezizomycotina</taxon>
        <taxon>Dothideomycetes</taxon>
        <taxon>Dothideomycetidae</taxon>
        <taxon>Mycosphaerellales</taxon>
        <taxon>Mycosphaerellaceae</taxon>
        <taxon>Zasmidium</taxon>
    </lineage>
</organism>
<keyword evidence="8" id="KW-0732">Signal</keyword>
<keyword evidence="2 6" id="KW-0645">Protease</keyword>
<dbReference type="Proteomes" id="UP000799537">
    <property type="component" value="Unassembled WGS sequence"/>
</dbReference>
<feature type="active site" evidence="5">
    <location>
        <position position="158"/>
    </location>
</feature>